<dbReference type="EMBL" id="CM042049">
    <property type="protein sequence ID" value="KAI3746335.1"/>
    <property type="molecule type" value="Genomic_DNA"/>
</dbReference>
<accession>A0ACB9DIT9</accession>
<comment type="caution">
    <text evidence="1">The sequence shown here is derived from an EMBL/GenBank/DDBJ whole genome shotgun (WGS) entry which is preliminary data.</text>
</comment>
<evidence type="ECO:0000313" key="1">
    <source>
        <dbReference type="EMBL" id="KAI3746335.1"/>
    </source>
</evidence>
<reference evidence="2" key="1">
    <citation type="journal article" date="2022" name="Mol. Ecol. Resour.">
        <title>The genomes of chicory, endive, great burdock and yacon provide insights into Asteraceae palaeo-polyploidization history and plant inulin production.</title>
        <authorList>
            <person name="Fan W."/>
            <person name="Wang S."/>
            <person name="Wang H."/>
            <person name="Wang A."/>
            <person name="Jiang F."/>
            <person name="Liu H."/>
            <person name="Zhao H."/>
            <person name="Xu D."/>
            <person name="Zhang Y."/>
        </authorList>
    </citation>
    <scope>NUCLEOTIDE SEQUENCE [LARGE SCALE GENOMIC DNA]</scope>
    <source>
        <strain evidence="2">cv. Niubang</strain>
    </source>
</reference>
<reference evidence="1 2" key="2">
    <citation type="journal article" date="2022" name="Mol. Ecol. Resour.">
        <title>The genomes of chicory, endive, great burdock and yacon provide insights into Asteraceae paleo-polyploidization history and plant inulin production.</title>
        <authorList>
            <person name="Fan W."/>
            <person name="Wang S."/>
            <person name="Wang H."/>
            <person name="Wang A."/>
            <person name="Jiang F."/>
            <person name="Liu H."/>
            <person name="Zhao H."/>
            <person name="Xu D."/>
            <person name="Zhang Y."/>
        </authorList>
    </citation>
    <scope>NUCLEOTIDE SEQUENCE [LARGE SCALE GENOMIC DNA]</scope>
    <source>
        <strain evidence="2">cv. Niubang</strain>
    </source>
</reference>
<protein>
    <submittedName>
        <fullName evidence="1">Uncharacterized protein</fullName>
    </submittedName>
</protein>
<evidence type="ECO:0000313" key="2">
    <source>
        <dbReference type="Proteomes" id="UP001055879"/>
    </source>
</evidence>
<name>A0ACB9DIT9_ARCLA</name>
<organism evidence="1 2">
    <name type="scientific">Arctium lappa</name>
    <name type="common">Greater burdock</name>
    <name type="synonym">Lappa major</name>
    <dbReference type="NCBI Taxonomy" id="4217"/>
    <lineage>
        <taxon>Eukaryota</taxon>
        <taxon>Viridiplantae</taxon>
        <taxon>Streptophyta</taxon>
        <taxon>Embryophyta</taxon>
        <taxon>Tracheophyta</taxon>
        <taxon>Spermatophyta</taxon>
        <taxon>Magnoliopsida</taxon>
        <taxon>eudicotyledons</taxon>
        <taxon>Gunneridae</taxon>
        <taxon>Pentapetalae</taxon>
        <taxon>asterids</taxon>
        <taxon>campanulids</taxon>
        <taxon>Asterales</taxon>
        <taxon>Asteraceae</taxon>
        <taxon>Carduoideae</taxon>
        <taxon>Cardueae</taxon>
        <taxon>Arctiinae</taxon>
        <taxon>Arctium</taxon>
    </lineage>
</organism>
<dbReference type="Proteomes" id="UP001055879">
    <property type="component" value="Linkage Group LG03"/>
</dbReference>
<gene>
    <name evidence="1" type="ORF">L6452_08763</name>
</gene>
<sequence length="94" mass="10475">MLRGLKKKSSIVESSIKESSASIRCTMLFAIRKSVSGTSSKGKEMGVEAWEGRSNRWHVVFPCFGLRSLSSDRKLSVVDETSAVNFFSVAYIFF</sequence>
<proteinExistence type="predicted"/>
<keyword evidence="2" id="KW-1185">Reference proteome</keyword>